<dbReference type="GO" id="GO:0071949">
    <property type="term" value="F:FAD binding"/>
    <property type="evidence" value="ECO:0007669"/>
    <property type="project" value="InterPro"/>
</dbReference>
<dbReference type="InterPro" id="IPR050432">
    <property type="entry name" value="FAD-linked_Oxidoreductases_BP"/>
</dbReference>
<protein>
    <submittedName>
        <fullName evidence="6">FAD-binding domain-containing protein</fullName>
    </submittedName>
</protein>
<dbReference type="Pfam" id="PF01565">
    <property type="entry name" value="FAD_binding_4"/>
    <property type="match status" value="1"/>
</dbReference>
<feature type="signal peptide" evidence="4">
    <location>
        <begin position="1"/>
        <end position="19"/>
    </location>
</feature>
<dbReference type="EMBL" id="SNSC02000004">
    <property type="protein sequence ID" value="TID24816.1"/>
    <property type="molecule type" value="Genomic_DNA"/>
</dbReference>
<proteinExistence type="inferred from homology"/>
<dbReference type="Gene3D" id="3.30.465.10">
    <property type="match status" value="2"/>
</dbReference>
<dbReference type="InterPro" id="IPR012951">
    <property type="entry name" value="BBE"/>
</dbReference>
<dbReference type="AlphaFoldDB" id="A0A4Z1PH41"/>
<evidence type="ECO:0000313" key="6">
    <source>
        <dbReference type="EMBL" id="TID24816.1"/>
    </source>
</evidence>
<feature type="region of interest" description="Disordered" evidence="3">
    <location>
        <begin position="370"/>
        <end position="407"/>
    </location>
</feature>
<evidence type="ECO:0000256" key="2">
    <source>
        <dbReference type="ARBA" id="ARBA00023002"/>
    </source>
</evidence>
<gene>
    <name evidence="6" type="ORF">E6O75_ATG04021</name>
</gene>
<keyword evidence="7" id="KW-1185">Reference proteome</keyword>
<evidence type="ECO:0000256" key="1">
    <source>
        <dbReference type="ARBA" id="ARBA00005466"/>
    </source>
</evidence>
<evidence type="ECO:0000256" key="3">
    <source>
        <dbReference type="SAM" id="MobiDB-lite"/>
    </source>
</evidence>
<dbReference type="InterPro" id="IPR036318">
    <property type="entry name" value="FAD-bd_PCMH-like_sf"/>
</dbReference>
<feature type="domain" description="FAD-binding PCMH-type" evidence="5">
    <location>
        <begin position="116"/>
        <end position="298"/>
    </location>
</feature>
<dbReference type="STRING" id="86259.A0A4Z1PH41"/>
<reference evidence="6 7" key="1">
    <citation type="submission" date="2019-04" db="EMBL/GenBank/DDBJ databases">
        <title>High contiguity whole genome sequence and gene annotation resource for two Venturia nashicola isolates.</title>
        <authorList>
            <person name="Prokchorchik M."/>
            <person name="Won K."/>
            <person name="Lee Y."/>
            <person name="Choi E.D."/>
            <person name="Segonzac C."/>
            <person name="Sohn K.H."/>
        </authorList>
    </citation>
    <scope>NUCLEOTIDE SEQUENCE [LARGE SCALE GENOMIC DNA]</scope>
    <source>
        <strain evidence="6 7">PRI2</strain>
    </source>
</reference>
<dbReference type="InterPro" id="IPR006093">
    <property type="entry name" value="Oxy_OxRdtase_FAD_BS"/>
</dbReference>
<dbReference type="PANTHER" id="PTHR13878:SF91">
    <property type="entry name" value="FAD BINDING DOMAIN PROTEIN (AFU_ORTHOLOGUE AFUA_6G12070)-RELATED"/>
    <property type="match status" value="1"/>
</dbReference>
<keyword evidence="4" id="KW-0732">Signal</keyword>
<dbReference type="Gene3D" id="3.40.462.20">
    <property type="match status" value="1"/>
</dbReference>
<evidence type="ECO:0000256" key="4">
    <source>
        <dbReference type="SAM" id="SignalP"/>
    </source>
</evidence>
<dbReference type="InterPro" id="IPR006094">
    <property type="entry name" value="Oxid_FAD_bind_N"/>
</dbReference>
<comment type="caution">
    <text evidence="6">The sequence shown here is derived from an EMBL/GenBank/DDBJ whole genome shotgun (WGS) entry which is preliminary data.</text>
</comment>
<keyword evidence="2" id="KW-0560">Oxidoreductase</keyword>
<dbReference type="Pfam" id="PF08031">
    <property type="entry name" value="BBE"/>
    <property type="match status" value="1"/>
</dbReference>
<dbReference type="Proteomes" id="UP000298493">
    <property type="component" value="Unassembled WGS sequence"/>
</dbReference>
<dbReference type="PROSITE" id="PS00862">
    <property type="entry name" value="OX2_COVAL_FAD"/>
    <property type="match status" value="1"/>
</dbReference>
<feature type="chain" id="PRO_5021225177" evidence="4">
    <location>
        <begin position="20"/>
        <end position="626"/>
    </location>
</feature>
<comment type="similarity">
    <text evidence="1">Belongs to the oxygen-dependent FAD-linked oxidoreductase family.</text>
</comment>
<evidence type="ECO:0000313" key="7">
    <source>
        <dbReference type="Proteomes" id="UP000298493"/>
    </source>
</evidence>
<dbReference type="SUPFAM" id="SSF56176">
    <property type="entry name" value="FAD-binding/transporter-associated domain-like"/>
    <property type="match status" value="1"/>
</dbReference>
<accession>A0A4Z1PH41</accession>
<dbReference type="GO" id="GO:0016491">
    <property type="term" value="F:oxidoreductase activity"/>
    <property type="evidence" value="ECO:0007669"/>
    <property type="project" value="UniProtKB-KW"/>
</dbReference>
<dbReference type="InterPro" id="IPR016169">
    <property type="entry name" value="FAD-bd_PCMH_sub2"/>
</dbReference>
<sequence length="626" mass="67219">MRSLSSLVSFSFLLANVCTQQVPATGQCKVIPGSAQWPSEADWAGLSTAVQGRLLKPSPPASRCHQGQANYSPEGCAEVTENWKKSEFHANDPISSMWQNYNNYSCMPDAAGSCSGAGYPVYVVAAKTGSDVQAAVNFARTKGVRLNIKATGHDYAGRSVQPNSLSIWTHGMKEKKFTNSFVPEGCKSAIPGTVITVGSGSQWGDVSKEVKARELMVVAGAHTTVSVGGFFSNGGHGALSAKYGLGADMVAEIELVTAAGELIKANECQNEDYFWAMRGGGGSTYGVAVSYTIQTIPSVPTARWAGSLANWDQLTYMHAQWPRLAAAGVSGYMNGYPGRNDGRTSISLTMPNSTDRRALEALLNPILEAMGKDAIGEGSRPSGGSGGRGGRDSDEDDNSRRALDRFFRRRHNKRSPKIVGEYSHYATWAEAEKHHIGSHDAGAHERRDMLNPENADVTFPGTGSNKIVTSWLWSSEDCANPALRTALRGAFDTDTQLLNDMTMGSGTWAPPYLRGGSNAVNPAFRTATMRPAAELQWAGTSPALLEKKKADALKFGASLRSLSPNGGTYANEADPDSPGWQQAFWGSNYERLLSIKKKVDPEGVFYCRACVGSEMFEDVDGVLCRK</sequence>
<evidence type="ECO:0000259" key="5">
    <source>
        <dbReference type="PROSITE" id="PS51387"/>
    </source>
</evidence>
<dbReference type="PROSITE" id="PS51387">
    <property type="entry name" value="FAD_PCMH"/>
    <property type="match status" value="1"/>
</dbReference>
<dbReference type="InterPro" id="IPR016166">
    <property type="entry name" value="FAD-bd_PCMH"/>
</dbReference>
<name>A0A4Z1PH41_9PEZI</name>
<organism evidence="6 7">
    <name type="scientific">Venturia nashicola</name>
    <dbReference type="NCBI Taxonomy" id="86259"/>
    <lineage>
        <taxon>Eukaryota</taxon>
        <taxon>Fungi</taxon>
        <taxon>Dikarya</taxon>
        <taxon>Ascomycota</taxon>
        <taxon>Pezizomycotina</taxon>
        <taxon>Dothideomycetes</taxon>
        <taxon>Pleosporomycetidae</taxon>
        <taxon>Venturiales</taxon>
        <taxon>Venturiaceae</taxon>
        <taxon>Venturia</taxon>
    </lineage>
</organism>
<dbReference type="PANTHER" id="PTHR13878">
    <property type="entry name" value="GULONOLACTONE OXIDASE"/>
    <property type="match status" value="1"/>
</dbReference>